<comment type="caution">
    <text evidence="1">The sequence shown here is derived from an EMBL/GenBank/DDBJ whole genome shotgun (WGS) entry which is preliminary data.</text>
</comment>
<evidence type="ECO:0000313" key="1">
    <source>
        <dbReference type="EMBL" id="MEC4263793.1"/>
    </source>
</evidence>
<proteinExistence type="predicted"/>
<reference evidence="1 2" key="1">
    <citation type="submission" date="2024-01" db="EMBL/GenBank/DDBJ databases">
        <title>The strains designed SYSU M86414 and SYSU M84420 isolated from the marine sediment in San Sha City (Hainan Province, China).</title>
        <authorList>
            <person name="Guo D."/>
        </authorList>
    </citation>
    <scope>NUCLEOTIDE SEQUENCE [LARGE SCALE GENOMIC DNA]</scope>
    <source>
        <strain evidence="1 2">SYSU M84420</strain>
    </source>
</reference>
<dbReference type="EMBL" id="JAYMGW010000001">
    <property type="protein sequence ID" value="MEC4263793.1"/>
    <property type="molecule type" value="Genomic_DNA"/>
</dbReference>
<organism evidence="1 2">
    <name type="scientific">Flagellimonas halotolerans</name>
    <dbReference type="NCBI Taxonomy" id="3112164"/>
    <lineage>
        <taxon>Bacteria</taxon>
        <taxon>Pseudomonadati</taxon>
        <taxon>Bacteroidota</taxon>
        <taxon>Flavobacteriia</taxon>
        <taxon>Flavobacteriales</taxon>
        <taxon>Flavobacteriaceae</taxon>
        <taxon>Flagellimonas</taxon>
    </lineage>
</organism>
<sequence>MKSKFKADLSKENNWPLYWMLITKNTQFYALVTSMYSDEDGVYTSCNITFVNRKKQGKINVNQLDTKTEGYLLFSTKNKAEKPVNLFLTLDYLEQIGVAKRLV</sequence>
<evidence type="ECO:0000313" key="2">
    <source>
        <dbReference type="Proteomes" id="UP001355298"/>
    </source>
</evidence>
<gene>
    <name evidence="1" type="ORF">VOP03_00410</name>
</gene>
<accession>A0ABU6IL85</accession>
<protein>
    <submittedName>
        <fullName evidence="1">Uncharacterized protein</fullName>
    </submittedName>
</protein>
<dbReference type="RefSeq" id="WP_326276600.1">
    <property type="nucleotide sequence ID" value="NZ_JAYKYV010000001.1"/>
</dbReference>
<keyword evidence="2" id="KW-1185">Reference proteome</keyword>
<name>A0ABU6IL85_9FLAO</name>
<dbReference type="Proteomes" id="UP001355298">
    <property type="component" value="Unassembled WGS sequence"/>
</dbReference>